<protein>
    <recommendedName>
        <fullName evidence="1">Glycosyl transferase family 1 domain-containing protein</fullName>
    </recommendedName>
</protein>
<sequence length="410" mass="46534">MPEINPKKRILFIITQSEMGGAQRFLFNLLTHISNRYDILVAIGSAGNPRTQRAEQSSYDGGNELHEKLKSINIETLTLTKLKREISPVNDIKACFEIRDLINKFKPNDLFLLSSKAGFIGSLTARYLLPTANLRILYRIGGWTFNDPWPIWKKKLWINLERRSASWKDIIIVNNQHDYDQAQNLKIKPREKLVLIHNGLDIYKMDFIPREEARLKLFSAKGGSASGGEKISGKIFQTETIIGTIANLYPAKGLSALIETAEHFKHNNTLSFFIIGDGPEYHNLKLKIENLNLQHKVYLLGNIPDAKKYLQAFDIFVLPSLKEGFPWALIEAMTARLPVIATRVGAVPEIIEDRQNGIIVEPGKPEQIAKAITEIINSDYLKKEFAIKAHQTVLFKFTEDKMVANIESLL</sequence>
<gene>
    <name evidence="2" type="ORF">A3C61_03280</name>
</gene>
<accession>A0A1F8F5H5</accession>
<comment type="caution">
    <text evidence="2">The sequence shown here is derived from an EMBL/GenBank/DDBJ whole genome shotgun (WGS) entry which is preliminary data.</text>
</comment>
<feature type="domain" description="Glycosyl transferase family 1" evidence="1">
    <location>
        <begin position="234"/>
        <end position="389"/>
    </location>
</feature>
<dbReference type="SUPFAM" id="SSF53756">
    <property type="entry name" value="UDP-Glycosyltransferase/glycogen phosphorylase"/>
    <property type="match status" value="1"/>
</dbReference>
<dbReference type="Pfam" id="PF00534">
    <property type="entry name" value="Glycos_transf_1"/>
    <property type="match status" value="1"/>
</dbReference>
<proteinExistence type="predicted"/>
<dbReference type="Proteomes" id="UP000178908">
    <property type="component" value="Unassembled WGS sequence"/>
</dbReference>
<dbReference type="EMBL" id="MGJO01000061">
    <property type="protein sequence ID" value="OGN07908.1"/>
    <property type="molecule type" value="Genomic_DNA"/>
</dbReference>
<dbReference type="InterPro" id="IPR001296">
    <property type="entry name" value="Glyco_trans_1"/>
</dbReference>
<dbReference type="GO" id="GO:0016757">
    <property type="term" value="F:glycosyltransferase activity"/>
    <property type="evidence" value="ECO:0007669"/>
    <property type="project" value="InterPro"/>
</dbReference>
<name>A0A1F8F5H5_9BACT</name>
<evidence type="ECO:0000313" key="2">
    <source>
        <dbReference type="EMBL" id="OGN07908.1"/>
    </source>
</evidence>
<dbReference type="PANTHER" id="PTHR12526">
    <property type="entry name" value="GLYCOSYLTRANSFERASE"/>
    <property type="match status" value="1"/>
</dbReference>
<dbReference type="Gene3D" id="3.40.50.2000">
    <property type="entry name" value="Glycogen Phosphorylase B"/>
    <property type="match status" value="2"/>
</dbReference>
<dbReference type="AlphaFoldDB" id="A0A1F8F5H5"/>
<evidence type="ECO:0000313" key="3">
    <source>
        <dbReference type="Proteomes" id="UP000178908"/>
    </source>
</evidence>
<organism evidence="2 3">
    <name type="scientific">Candidatus Yanofskybacteria bacterium RIFCSPHIGHO2_02_FULL_39_10</name>
    <dbReference type="NCBI Taxonomy" id="1802674"/>
    <lineage>
        <taxon>Bacteria</taxon>
        <taxon>Candidatus Yanofskyibacteriota</taxon>
    </lineage>
</organism>
<reference evidence="2 3" key="1">
    <citation type="journal article" date="2016" name="Nat. Commun.">
        <title>Thousands of microbial genomes shed light on interconnected biogeochemical processes in an aquifer system.</title>
        <authorList>
            <person name="Anantharaman K."/>
            <person name="Brown C.T."/>
            <person name="Hug L.A."/>
            <person name="Sharon I."/>
            <person name="Castelle C.J."/>
            <person name="Probst A.J."/>
            <person name="Thomas B.C."/>
            <person name="Singh A."/>
            <person name="Wilkins M.J."/>
            <person name="Karaoz U."/>
            <person name="Brodie E.L."/>
            <person name="Williams K.H."/>
            <person name="Hubbard S.S."/>
            <person name="Banfield J.F."/>
        </authorList>
    </citation>
    <scope>NUCLEOTIDE SEQUENCE [LARGE SCALE GENOMIC DNA]</scope>
</reference>
<evidence type="ECO:0000259" key="1">
    <source>
        <dbReference type="Pfam" id="PF00534"/>
    </source>
</evidence>